<name>A0A2A2H9S7_METBR</name>
<dbReference type="InterPro" id="IPR012938">
    <property type="entry name" value="Glc/Sorbosone_DH"/>
</dbReference>
<dbReference type="RefSeq" id="WP_069583124.1">
    <property type="nucleotide sequence ID" value="NZ_LMVM01000001.1"/>
</dbReference>
<keyword evidence="1" id="KW-0812">Transmembrane</keyword>
<reference evidence="3 4" key="1">
    <citation type="journal article" date="2017" name="BMC Genomics">
        <title>Genomic analysis of methanogenic archaea reveals a shift towards energy conservation.</title>
        <authorList>
            <person name="Gilmore S.P."/>
            <person name="Henske J.K."/>
            <person name="Sexton J.A."/>
            <person name="Solomon K.V."/>
            <person name="Seppala S."/>
            <person name="Yoo J.I."/>
            <person name="Huyett L.M."/>
            <person name="Pressman A."/>
            <person name="Cogan J.Z."/>
            <person name="Kivenson V."/>
            <person name="Peng X."/>
            <person name="Tan Y."/>
            <person name="Valentine D.L."/>
            <person name="O'Malley M.A."/>
        </authorList>
    </citation>
    <scope>NUCLEOTIDE SEQUENCE [LARGE SCALE GENOMIC DNA]</scope>
    <source>
        <strain evidence="3 4">M.o.H.</strain>
    </source>
</reference>
<sequence length="347" mass="38446">MKRKTIIIIVFVFLIVILTLYFIIPKPANQKGYETEILVQDLNTPWAIDFLPDGKMIFTERGGRVSIFDKGATKTVGTITVTQIGESGMLGIAVDPEFNTNKFIYLYYTGSNGNRISRFTLNGTLKNETVLIDRIPNAQFHNGGRLKFGPDGKLYATTGDATNNQSAQDINSLGGKILRINKDGTVPSDNPFRNYVYSYGHRDPQGITWNPLTQDMYSSEHGATRNDEINIITKGGNYGWPLYQGNESAQGYIKPLVVYTDFTLAPSGVAYYNGVLYVAGLRGSQLRKITLSIDGNSVTGQEALFTNLGRIREVVVHDGYMYIATSNRDGRGIPQSGDDKIIRIKVL</sequence>
<dbReference type="InterPro" id="IPR011041">
    <property type="entry name" value="Quinoprot_gluc/sorb_DH_b-prop"/>
</dbReference>
<protein>
    <submittedName>
        <fullName evidence="3">Quinoprotein glucose dehydrogenase</fullName>
    </submittedName>
</protein>
<dbReference type="InterPro" id="IPR011042">
    <property type="entry name" value="6-blade_b-propeller_TolB-like"/>
</dbReference>
<evidence type="ECO:0000313" key="3">
    <source>
        <dbReference type="EMBL" id="PAV06172.1"/>
    </source>
</evidence>
<feature type="transmembrane region" description="Helical" evidence="1">
    <location>
        <begin position="6"/>
        <end position="24"/>
    </location>
</feature>
<dbReference type="Pfam" id="PF07995">
    <property type="entry name" value="GSDH"/>
    <property type="match status" value="1"/>
</dbReference>
<evidence type="ECO:0000313" key="4">
    <source>
        <dbReference type="Proteomes" id="UP000217784"/>
    </source>
</evidence>
<dbReference type="Gene3D" id="2.120.10.30">
    <property type="entry name" value="TolB, C-terminal domain"/>
    <property type="match status" value="1"/>
</dbReference>
<evidence type="ECO:0000256" key="1">
    <source>
        <dbReference type="SAM" id="Phobius"/>
    </source>
</evidence>
<evidence type="ECO:0000259" key="2">
    <source>
        <dbReference type="Pfam" id="PF07995"/>
    </source>
</evidence>
<dbReference type="OrthoDB" id="6744at2157"/>
<keyword evidence="1" id="KW-0472">Membrane</keyword>
<dbReference type="PANTHER" id="PTHR19328">
    <property type="entry name" value="HEDGEHOG-INTERACTING PROTEIN"/>
    <property type="match status" value="1"/>
</dbReference>
<dbReference type="SUPFAM" id="SSF50952">
    <property type="entry name" value="Soluble quinoprotein glucose dehydrogenase"/>
    <property type="match status" value="1"/>
</dbReference>
<proteinExistence type="predicted"/>
<dbReference type="AlphaFoldDB" id="A0A2A2H9S7"/>
<dbReference type="Proteomes" id="UP000217784">
    <property type="component" value="Unassembled WGS sequence"/>
</dbReference>
<keyword evidence="4" id="KW-1185">Reference proteome</keyword>
<accession>A0A2A2H9S7</accession>
<organism evidence="3 4">
    <name type="scientific">Methanobacterium bryantii</name>
    <dbReference type="NCBI Taxonomy" id="2161"/>
    <lineage>
        <taxon>Archaea</taxon>
        <taxon>Methanobacteriati</taxon>
        <taxon>Methanobacteriota</taxon>
        <taxon>Methanomada group</taxon>
        <taxon>Methanobacteria</taxon>
        <taxon>Methanobacteriales</taxon>
        <taxon>Methanobacteriaceae</taxon>
        <taxon>Methanobacterium</taxon>
    </lineage>
</organism>
<gene>
    <name evidence="3" type="ORF">ASJ80_15175</name>
</gene>
<dbReference type="EMBL" id="LMVM01000001">
    <property type="protein sequence ID" value="PAV06172.1"/>
    <property type="molecule type" value="Genomic_DNA"/>
</dbReference>
<keyword evidence="1" id="KW-1133">Transmembrane helix</keyword>
<comment type="caution">
    <text evidence="3">The sequence shown here is derived from an EMBL/GenBank/DDBJ whole genome shotgun (WGS) entry which is preliminary data.</text>
</comment>
<feature type="domain" description="Glucose/Sorbosone dehydrogenase" evidence="2">
    <location>
        <begin position="42"/>
        <end position="331"/>
    </location>
</feature>
<dbReference type="PANTHER" id="PTHR19328:SF13">
    <property type="entry name" value="HIPL1 PROTEIN"/>
    <property type="match status" value="1"/>
</dbReference>